<dbReference type="SUPFAM" id="SSF52047">
    <property type="entry name" value="RNI-like"/>
    <property type="match status" value="1"/>
</dbReference>
<dbReference type="Gene3D" id="3.80.10.10">
    <property type="entry name" value="Ribonuclease Inhibitor"/>
    <property type="match status" value="1"/>
</dbReference>
<dbReference type="EMBL" id="CAXAMN010023472">
    <property type="protein sequence ID" value="CAK9077898.1"/>
    <property type="molecule type" value="Genomic_DNA"/>
</dbReference>
<organism evidence="1 2">
    <name type="scientific">Durusdinium trenchii</name>
    <dbReference type="NCBI Taxonomy" id="1381693"/>
    <lineage>
        <taxon>Eukaryota</taxon>
        <taxon>Sar</taxon>
        <taxon>Alveolata</taxon>
        <taxon>Dinophyceae</taxon>
        <taxon>Suessiales</taxon>
        <taxon>Symbiodiniaceae</taxon>
        <taxon>Durusdinium</taxon>
    </lineage>
</organism>
<accession>A0ABP0PQN0</accession>
<dbReference type="Proteomes" id="UP001642484">
    <property type="component" value="Unassembled WGS sequence"/>
</dbReference>
<name>A0ABP0PQN0_9DINO</name>
<dbReference type="InterPro" id="IPR032675">
    <property type="entry name" value="LRR_dom_sf"/>
</dbReference>
<reference evidence="1 2" key="1">
    <citation type="submission" date="2024-02" db="EMBL/GenBank/DDBJ databases">
        <authorList>
            <person name="Chen Y."/>
            <person name="Shah S."/>
            <person name="Dougan E. K."/>
            <person name="Thang M."/>
            <person name="Chan C."/>
        </authorList>
    </citation>
    <scope>NUCLEOTIDE SEQUENCE [LARGE SCALE GENOMIC DNA]</scope>
</reference>
<evidence type="ECO:0000313" key="2">
    <source>
        <dbReference type="Proteomes" id="UP001642484"/>
    </source>
</evidence>
<keyword evidence="2" id="KW-1185">Reference proteome</keyword>
<protein>
    <submittedName>
        <fullName evidence="1">Uncharacterized protein</fullName>
    </submittedName>
</protein>
<proteinExistence type="predicted"/>
<evidence type="ECO:0000313" key="1">
    <source>
        <dbReference type="EMBL" id="CAK9077898.1"/>
    </source>
</evidence>
<comment type="caution">
    <text evidence="1">The sequence shown here is derived from an EMBL/GenBank/DDBJ whole genome shotgun (WGS) entry which is preliminary data.</text>
</comment>
<sequence>MVGGGRWERGRGAGRSLGVFLRTLPELTRLSVESCSLTMEDLEQIARALVRSSIHRLDLAQNRLRSEGTLLIARMLPKSQIQDLGLEKNEIGDILVLNELKLAHDKRPFAGLRLAGNRFSNSTLNAFSASLKKMAKVCPPGCRCFEGRGEVM</sequence>
<gene>
    <name evidence="1" type="ORF">CCMP2556_LOCUS38370</name>
</gene>